<keyword evidence="3" id="KW-1185">Reference proteome</keyword>
<evidence type="ECO:0000313" key="3">
    <source>
        <dbReference type="Proteomes" id="UP000324222"/>
    </source>
</evidence>
<evidence type="ECO:0000313" key="2">
    <source>
        <dbReference type="EMBL" id="MPC86552.1"/>
    </source>
</evidence>
<dbReference type="AlphaFoldDB" id="A0A5B7IRT7"/>
<comment type="caution">
    <text evidence="2">The sequence shown here is derived from an EMBL/GenBank/DDBJ whole genome shotgun (WGS) entry which is preliminary data.</text>
</comment>
<feature type="region of interest" description="Disordered" evidence="1">
    <location>
        <begin position="36"/>
        <end position="55"/>
    </location>
</feature>
<feature type="region of interest" description="Disordered" evidence="1">
    <location>
        <begin position="109"/>
        <end position="140"/>
    </location>
</feature>
<evidence type="ECO:0000256" key="1">
    <source>
        <dbReference type="SAM" id="MobiDB-lite"/>
    </source>
</evidence>
<reference evidence="2 3" key="1">
    <citation type="submission" date="2019-05" db="EMBL/GenBank/DDBJ databases">
        <title>Another draft genome of Portunus trituberculatus and its Hox gene families provides insights of decapod evolution.</title>
        <authorList>
            <person name="Jeong J.-H."/>
            <person name="Song I."/>
            <person name="Kim S."/>
            <person name="Choi T."/>
            <person name="Kim D."/>
            <person name="Ryu S."/>
            <person name="Kim W."/>
        </authorList>
    </citation>
    <scope>NUCLEOTIDE SEQUENCE [LARGE SCALE GENOMIC DNA]</scope>
    <source>
        <tissue evidence="2">Muscle</tissue>
    </source>
</reference>
<name>A0A5B7IRT7_PORTR</name>
<organism evidence="2 3">
    <name type="scientific">Portunus trituberculatus</name>
    <name type="common">Swimming crab</name>
    <name type="synonym">Neptunus trituberculatus</name>
    <dbReference type="NCBI Taxonomy" id="210409"/>
    <lineage>
        <taxon>Eukaryota</taxon>
        <taxon>Metazoa</taxon>
        <taxon>Ecdysozoa</taxon>
        <taxon>Arthropoda</taxon>
        <taxon>Crustacea</taxon>
        <taxon>Multicrustacea</taxon>
        <taxon>Malacostraca</taxon>
        <taxon>Eumalacostraca</taxon>
        <taxon>Eucarida</taxon>
        <taxon>Decapoda</taxon>
        <taxon>Pleocyemata</taxon>
        <taxon>Brachyura</taxon>
        <taxon>Eubrachyura</taxon>
        <taxon>Portunoidea</taxon>
        <taxon>Portunidae</taxon>
        <taxon>Portuninae</taxon>
        <taxon>Portunus</taxon>
    </lineage>
</organism>
<dbReference type="EMBL" id="VSRR010071835">
    <property type="protein sequence ID" value="MPC86552.1"/>
    <property type="molecule type" value="Genomic_DNA"/>
</dbReference>
<accession>A0A5B7IRT7</accession>
<dbReference type="Proteomes" id="UP000324222">
    <property type="component" value="Unassembled WGS sequence"/>
</dbReference>
<protein>
    <submittedName>
        <fullName evidence="2">Uncharacterized protein</fullName>
    </submittedName>
</protein>
<gene>
    <name evidence="2" type="ORF">E2C01_081383</name>
</gene>
<feature type="compositionally biased region" description="Low complexity" evidence="1">
    <location>
        <begin position="109"/>
        <end position="123"/>
    </location>
</feature>
<sequence length="140" mass="15006">MEPHRHRPTPAGLRLKGWCSRLLRATSTPPLLFIDPIGGGTAPSTRPPLSHLRAHPQHCLPPEECSSERVKVCVTQAGCLPHAARDQSTPPSPHTSSLGHRLVCRLVHSGSSSHAGSRLSAVSKSDVLSDERKGKLVTGR</sequence>
<proteinExistence type="predicted"/>